<evidence type="ECO:0000256" key="4">
    <source>
        <dbReference type="ARBA" id="ARBA00022618"/>
    </source>
</evidence>
<dbReference type="Gene3D" id="1.10.10.10">
    <property type="entry name" value="Winged helix-like DNA-binding domain superfamily/Winged helix DNA-binding domain"/>
    <property type="match status" value="1"/>
</dbReference>
<feature type="transmembrane region" description="Helical" evidence="17">
    <location>
        <begin position="55"/>
        <end position="75"/>
    </location>
</feature>
<dbReference type="InterPro" id="IPR027417">
    <property type="entry name" value="P-loop_NTPase"/>
</dbReference>
<feature type="region of interest" description="Disordered" evidence="16">
    <location>
        <begin position="233"/>
        <end position="262"/>
    </location>
</feature>
<evidence type="ECO:0000256" key="5">
    <source>
        <dbReference type="ARBA" id="ARBA00022692"/>
    </source>
</evidence>
<feature type="domain" description="FtsK" evidence="18">
    <location>
        <begin position="646"/>
        <end position="836"/>
    </location>
</feature>
<feature type="region of interest" description="Disordered" evidence="16">
    <location>
        <begin position="417"/>
        <end position="449"/>
    </location>
</feature>
<dbReference type="Proteomes" id="UP001185028">
    <property type="component" value="Unassembled WGS sequence"/>
</dbReference>
<keyword evidence="7" id="KW-0159">Chromosome partition</keyword>
<evidence type="ECO:0000256" key="9">
    <source>
        <dbReference type="ARBA" id="ARBA00022989"/>
    </source>
</evidence>
<dbReference type="InterPro" id="IPR036388">
    <property type="entry name" value="WH-like_DNA-bd_sf"/>
</dbReference>
<keyword evidence="20" id="KW-1185">Reference proteome</keyword>
<evidence type="ECO:0000313" key="19">
    <source>
        <dbReference type="EMBL" id="MDR6244656.1"/>
    </source>
</evidence>
<feature type="compositionally biased region" description="Polar residues" evidence="16">
    <location>
        <begin position="437"/>
        <end position="446"/>
    </location>
</feature>
<evidence type="ECO:0000259" key="18">
    <source>
        <dbReference type="PROSITE" id="PS50901"/>
    </source>
</evidence>
<dbReference type="CDD" id="cd01127">
    <property type="entry name" value="TrwB_TraG_TraD_VirD4"/>
    <property type="match status" value="1"/>
</dbReference>
<dbReference type="SMART" id="SM00382">
    <property type="entry name" value="AAA"/>
    <property type="match status" value="1"/>
</dbReference>
<dbReference type="Gene3D" id="3.30.980.40">
    <property type="match status" value="1"/>
</dbReference>
<dbReference type="InterPro" id="IPR002543">
    <property type="entry name" value="FtsK_dom"/>
</dbReference>
<keyword evidence="8 15" id="KW-0067">ATP-binding</keyword>
<keyword evidence="5 17" id="KW-0812">Transmembrane</keyword>
<evidence type="ECO:0000256" key="8">
    <source>
        <dbReference type="ARBA" id="ARBA00022840"/>
    </source>
</evidence>
<evidence type="ECO:0000313" key="20">
    <source>
        <dbReference type="Proteomes" id="UP001185028"/>
    </source>
</evidence>
<evidence type="ECO:0000256" key="17">
    <source>
        <dbReference type="SAM" id="Phobius"/>
    </source>
</evidence>
<keyword evidence="3" id="KW-1003">Cell membrane</keyword>
<comment type="similarity">
    <text evidence="2">Belongs to the FtsK/SpoIIIE/SftA family.</text>
</comment>
<dbReference type="InterPro" id="IPR018541">
    <property type="entry name" value="Ftsk_gamma"/>
</dbReference>
<evidence type="ECO:0000256" key="10">
    <source>
        <dbReference type="ARBA" id="ARBA00023125"/>
    </source>
</evidence>
<feature type="binding site" evidence="15">
    <location>
        <begin position="663"/>
        <end position="670"/>
    </location>
    <ligand>
        <name>ATP</name>
        <dbReference type="ChEBI" id="CHEBI:30616"/>
    </ligand>
</feature>
<dbReference type="Gene3D" id="3.40.50.300">
    <property type="entry name" value="P-loop containing nucleotide triphosphate hydrolases"/>
    <property type="match status" value="1"/>
</dbReference>
<feature type="transmembrane region" description="Helical" evidence="17">
    <location>
        <begin position="129"/>
        <end position="147"/>
    </location>
</feature>
<evidence type="ECO:0000256" key="12">
    <source>
        <dbReference type="ARBA" id="ARBA00023306"/>
    </source>
</evidence>
<evidence type="ECO:0000256" key="13">
    <source>
        <dbReference type="ARBA" id="ARBA00024986"/>
    </source>
</evidence>
<keyword evidence="10" id="KW-0238">DNA-binding</keyword>
<evidence type="ECO:0000256" key="15">
    <source>
        <dbReference type="PROSITE-ProRule" id="PRU00289"/>
    </source>
</evidence>
<comment type="subcellular location">
    <subcellularLocation>
        <location evidence="1">Cell membrane</location>
        <topology evidence="1">Multi-pass membrane protein</topology>
    </subcellularLocation>
</comment>
<dbReference type="PROSITE" id="PS50901">
    <property type="entry name" value="FTSK"/>
    <property type="match status" value="1"/>
</dbReference>
<sequence length="981" mass="105923">MAKPKATQKTRAASKTTRKPSPSAARKPAQPKRKAASTRTGTAARKRKAKAQAPALGLLKYEIYGILLITLSVIALSRQAAVGHFLYYISSFILGKVYFVLPLAGIYIGLMTMLRQRWANGWNSRTTGLVLLVCTLTLMSILIHVPVPQLESLPARQAAGGYVGAVQMWLLLMLFGVTVTKLITGVMLIISLMLITRMSLVQIVEYGQAIVARIGASTRQQWQASREAAAERRQERELELAAEAEAEVHESHTSKEDDAEATRSNGLLAWLRRERHGELEQETEVDGEEALYAAAPERKPITRSKSSRKSAADAASIVTASSDLTTQNEDIRIHGLHDRHLEDDLLDDAADIAVASGIGLNSAGVAPLAGAAGASTVAASTVEGDRTPIIRDFFEQIRSEQSGHNGAEMEAEALYDADKSTSDTSDRDWQASDAWTAPQQSGSELNPSHLHNEQVSSAAVDGASNVPLQSVDMDTTGADALESIGAGQGDTPATDGQAMVTPPPPPPKPYRLPPFSLLAKPKVTGNAADQNDYMQIARKLETTLESFGVRAKVLEVVRGPAVTRYEIQPDVGVKVSRIVGLTDDIALALAAKDIRMEAPIPGKSAIGIEVPNNEVAMVTMREVMETQIFQESEARLSIAFGRDIAGQTIVGNLAKMPHLLVAGATGSGKSVCINGIITSILYKAKPDEVKFLMVDPKMVELNIYNGIPHLLAPVVTDPRRASLALKKIVVEMEKRYDLFSKSGTRNMEGYNNLMKDNPAAILPYIVVIVDELADLMMVAAGDVEDAIARLAQMARAAGIHLIIATQRPSVDVITGVIKANIPSRIAFGVSSQIDSRTILDMGGAEKLLGRGDMLFMPVGSSKPVRVQGAFMSDQEVEAIVNYCRDQAEAEYNDDIVPEIDDSVTAIEEQKDELFDQAVQIVVEAKQASVSLLQRRMRVGYTRAARLIDSLEAHGIVGPYEGSKPREVLVSPEQYHQISTGS</sequence>
<dbReference type="SUPFAM" id="SSF46785">
    <property type="entry name" value="Winged helix' DNA-binding domain"/>
    <property type="match status" value="1"/>
</dbReference>
<gene>
    <name evidence="19" type="ORF">JOC58_002553</name>
</gene>
<dbReference type="SUPFAM" id="SSF52540">
    <property type="entry name" value="P-loop containing nucleoside triphosphate hydrolases"/>
    <property type="match status" value="1"/>
</dbReference>
<evidence type="ECO:0000256" key="16">
    <source>
        <dbReference type="SAM" id="MobiDB-lite"/>
    </source>
</evidence>
<keyword evidence="9 17" id="KW-1133">Transmembrane helix</keyword>
<evidence type="ECO:0000256" key="3">
    <source>
        <dbReference type="ARBA" id="ARBA00022475"/>
    </source>
</evidence>
<feature type="compositionally biased region" description="Basic and acidic residues" evidence="16">
    <location>
        <begin position="246"/>
        <end position="256"/>
    </location>
</feature>
<protein>
    <submittedName>
        <fullName evidence="19">S-DNA-T family DNA segregation ATPase FtsK/SpoIIIE</fullName>
    </submittedName>
</protein>
<reference evidence="19 20" key="1">
    <citation type="submission" date="2023-07" db="EMBL/GenBank/DDBJ databases">
        <title>Genomic Encyclopedia of Type Strains, Phase IV (KMG-IV): sequencing the most valuable type-strain genomes for metagenomic binning, comparative biology and taxonomic classification.</title>
        <authorList>
            <person name="Goeker M."/>
        </authorList>
    </citation>
    <scope>NUCLEOTIDE SEQUENCE [LARGE SCALE GENOMIC DNA]</scope>
    <source>
        <strain evidence="19 20">DSM 22170</strain>
    </source>
</reference>
<dbReference type="SMART" id="SM00843">
    <property type="entry name" value="Ftsk_gamma"/>
    <property type="match status" value="1"/>
</dbReference>
<feature type="region of interest" description="Disordered" evidence="16">
    <location>
        <begin position="1"/>
        <end position="48"/>
    </location>
</feature>
<feature type="transmembrane region" description="Helical" evidence="17">
    <location>
        <begin position="87"/>
        <end position="108"/>
    </location>
</feature>
<dbReference type="PANTHER" id="PTHR22683">
    <property type="entry name" value="SPORULATION PROTEIN RELATED"/>
    <property type="match status" value="1"/>
</dbReference>
<dbReference type="EMBL" id="JAVDQH010000009">
    <property type="protein sequence ID" value="MDR6244656.1"/>
    <property type="molecule type" value="Genomic_DNA"/>
</dbReference>
<evidence type="ECO:0000256" key="1">
    <source>
        <dbReference type="ARBA" id="ARBA00004651"/>
    </source>
</evidence>
<dbReference type="InterPro" id="IPR036390">
    <property type="entry name" value="WH_DNA-bd_sf"/>
</dbReference>
<dbReference type="InterPro" id="IPR041027">
    <property type="entry name" value="FtsK_alpha"/>
</dbReference>
<evidence type="ECO:0000256" key="14">
    <source>
        <dbReference type="ARBA" id="ARBA00025923"/>
    </source>
</evidence>
<dbReference type="Pfam" id="PF01580">
    <property type="entry name" value="FtsK_SpoIIIE"/>
    <property type="match status" value="1"/>
</dbReference>
<keyword evidence="12" id="KW-0131">Cell cycle</keyword>
<evidence type="ECO:0000256" key="6">
    <source>
        <dbReference type="ARBA" id="ARBA00022741"/>
    </source>
</evidence>
<keyword evidence="11 17" id="KW-0472">Membrane</keyword>
<dbReference type="Pfam" id="PF17854">
    <property type="entry name" value="FtsK_alpha"/>
    <property type="match status" value="1"/>
</dbReference>
<evidence type="ECO:0000256" key="7">
    <source>
        <dbReference type="ARBA" id="ARBA00022829"/>
    </source>
</evidence>
<dbReference type="Pfam" id="PF13491">
    <property type="entry name" value="FtsK_4TM"/>
    <property type="match status" value="1"/>
</dbReference>
<dbReference type="InterPro" id="IPR025199">
    <property type="entry name" value="FtsK_4TM"/>
</dbReference>
<evidence type="ECO:0000256" key="11">
    <source>
        <dbReference type="ARBA" id="ARBA00023136"/>
    </source>
</evidence>
<accession>A0ABU1IZK4</accession>
<proteinExistence type="inferred from homology"/>
<dbReference type="PANTHER" id="PTHR22683:SF41">
    <property type="entry name" value="DNA TRANSLOCASE FTSK"/>
    <property type="match status" value="1"/>
</dbReference>
<name>A0ABU1IZK4_9BACL</name>
<evidence type="ECO:0000256" key="2">
    <source>
        <dbReference type="ARBA" id="ARBA00006474"/>
    </source>
</evidence>
<organism evidence="19 20">
    <name type="scientific">Paenibacillus hunanensis</name>
    <dbReference type="NCBI Taxonomy" id="539262"/>
    <lineage>
        <taxon>Bacteria</taxon>
        <taxon>Bacillati</taxon>
        <taxon>Bacillota</taxon>
        <taxon>Bacilli</taxon>
        <taxon>Bacillales</taxon>
        <taxon>Paenibacillaceae</taxon>
        <taxon>Paenibacillus</taxon>
    </lineage>
</organism>
<dbReference type="InterPro" id="IPR050206">
    <property type="entry name" value="FtsK/SpoIIIE/SftA"/>
</dbReference>
<comment type="function">
    <text evidence="13">Essential cell division protein that coordinates cell division and chromosome segregation. The N-terminus is involved in assembly of the cell-division machinery. The C-terminus functions as a DNA motor that moves dsDNA in an ATP-dependent manner towards the dif recombination site, which is located within the replication terminus region. Required for activation of the Xer recombinase, allowing activation of chromosome unlinking by recombination.</text>
</comment>
<keyword evidence="4" id="KW-0132">Cell division</keyword>
<feature type="compositionally biased region" description="Low complexity" evidence="16">
    <location>
        <begin position="19"/>
        <end position="28"/>
    </location>
</feature>
<comment type="subunit">
    <text evidence="14">Homohexamer. Forms a ring that surrounds DNA.</text>
</comment>
<feature type="transmembrane region" description="Helical" evidence="17">
    <location>
        <begin position="167"/>
        <end position="195"/>
    </location>
</feature>
<comment type="caution">
    <text evidence="19">The sequence shown here is derived from an EMBL/GenBank/DDBJ whole genome shotgun (WGS) entry which is preliminary data.</text>
</comment>
<dbReference type="Pfam" id="PF09397">
    <property type="entry name" value="FtsK_gamma"/>
    <property type="match status" value="1"/>
</dbReference>
<keyword evidence="6 15" id="KW-0547">Nucleotide-binding</keyword>
<feature type="compositionally biased region" description="Basic and acidic residues" evidence="16">
    <location>
        <begin position="417"/>
        <end position="430"/>
    </location>
</feature>
<dbReference type="InterPro" id="IPR003593">
    <property type="entry name" value="AAA+_ATPase"/>
</dbReference>